<reference evidence="2" key="1">
    <citation type="submission" date="2020-09" db="EMBL/GenBank/DDBJ databases">
        <title>Genome seq and assembly of Tianweitania sp.</title>
        <authorList>
            <person name="Chhetri G."/>
        </authorList>
    </citation>
    <scope>NUCLEOTIDE SEQUENCE</scope>
    <source>
        <strain evidence="2">Rool2</strain>
    </source>
</reference>
<keyword evidence="3" id="KW-1185">Reference proteome</keyword>
<comment type="caution">
    <text evidence="2">The sequence shown here is derived from an EMBL/GenBank/DDBJ whole genome shotgun (WGS) entry which is preliminary data.</text>
</comment>
<sequence>MSIRTKFREWRLYRQTVDELSRCTNRDLSDLGIQRSDIRFVAKASARAARFG</sequence>
<organism evidence="2 3">
    <name type="scientific">Oryzicola mucosus</name>
    <dbReference type="NCBI Taxonomy" id="2767425"/>
    <lineage>
        <taxon>Bacteria</taxon>
        <taxon>Pseudomonadati</taxon>
        <taxon>Pseudomonadota</taxon>
        <taxon>Alphaproteobacteria</taxon>
        <taxon>Hyphomicrobiales</taxon>
        <taxon>Phyllobacteriaceae</taxon>
        <taxon>Oryzicola</taxon>
    </lineage>
</organism>
<evidence type="ECO:0000313" key="3">
    <source>
        <dbReference type="Proteomes" id="UP000643405"/>
    </source>
</evidence>
<evidence type="ECO:0000259" key="1">
    <source>
        <dbReference type="Pfam" id="PF06568"/>
    </source>
</evidence>
<name>A0A8J6U7P9_9HYPH</name>
<gene>
    <name evidence="2" type="ORF">ICI42_10225</name>
</gene>
<feature type="domain" description="YjiS-like" evidence="1">
    <location>
        <begin position="3"/>
        <end position="39"/>
    </location>
</feature>
<evidence type="ECO:0000313" key="2">
    <source>
        <dbReference type="EMBL" id="MBD0415032.1"/>
    </source>
</evidence>
<dbReference type="Pfam" id="PF06568">
    <property type="entry name" value="YjiS-like"/>
    <property type="match status" value="1"/>
</dbReference>
<dbReference type="EMBL" id="JACVVX010000002">
    <property type="protein sequence ID" value="MBD0415032.1"/>
    <property type="molecule type" value="Genomic_DNA"/>
</dbReference>
<dbReference type="AlphaFoldDB" id="A0A8J6U7P9"/>
<dbReference type="RefSeq" id="WP_188164428.1">
    <property type="nucleotide sequence ID" value="NZ_JACVVX010000002.1"/>
</dbReference>
<proteinExistence type="predicted"/>
<dbReference type="InterPro" id="IPR009506">
    <property type="entry name" value="YjiS-like"/>
</dbReference>
<protein>
    <submittedName>
        <fullName evidence="2">DUF1127 domain-containing protein</fullName>
    </submittedName>
</protein>
<accession>A0A8J6U7P9</accession>
<dbReference type="Proteomes" id="UP000643405">
    <property type="component" value="Unassembled WGS sequence"/>
</dbReference>